<dbReference type="PANTHER" id="PTHR45188:SF2">
    <property type="entry name" value="DNAJ HOMOLOG SUBFAMILY C MEMBER 7"/>
    <property type="match status" value="1"/>
</dbReference>
<dbReference type="InterPro" id="IPR011990">
    <property type="entry name" value="TPR-like_helical_dom_sf"/>
</dbReference>
<evidence type="ECO:0000256" key="4">
    <source>
        <dbReference type="SAM" id="MobiDB-lite"/>
    </source>
</evidence>
<keyword evidence="1" id="KW-0677">Repeat</keyword>
<dbReference type="SMART" id="SM00271">
    <property type="entry name" value="DnaJ"/>
    <property type="match status" value="1"/>
</dbReference>
<comment type="caution">
    <text evidence="7">The sequence shown here is derived from an EMBL/GenBank/DDBJ whole genome shotgun (WGS) entry which is preliminary data.</text>
</comment>
<keyword evidence="3" id="KW-0175">Coiled coil</keyword>
<dbReference type="Proteomes" id="UP001190700">
    <property type="component" value="Unassembled WGS sequence"/>
</dbReference>
<evidence type="ECO:0000256" key="5">
    <source>
        <dbReference type="SAM" id="SignalP"/>
    </source>
</evidence>
<organism evidence="7 8">
    <name type="scientific">Cymbomonas tetramitiformis</name>
    <dbReference type="NCBI Taxonomy" id="36881"/>
    <lineage>
        <taxon>Eukaryota</taxon>
        <taxon>Viridiplantae</taxon>
        <taxon>Chlorophyta</taxon>
        <taxon>Pyramimonadophyceae</taxon>
        <taxon>Pyramimonadales</taxon>
        <taxon>Pyramimonadaceae</taxon>
        <taxon>Cymbomonas</taxon>
    </lineage>
</organism>
<keyword evidence="2" id="KW-0802">TPR repeat</keyword>
<dbReference type="EMBL" id="LGRX02033530">
    <property type="protein sequence ID" value="KAK3240858.1"/>
    <property type="molecule type" value="Genomic_DNA"/>
</dbReference>
<evidence type="ECO:0000256" key="1">
    <source>
        <dbReference type="ARBA" id="ARBA00022737"/>
    </source>
</evidence>
<protein>
    <recommendedName>
        <fullName evidence="6">J domain-containing protein</fullName>
    </recommendedName>
</protein>
<dbReference type="Gene3D" id="1.25.40.10">
    <property type="entry name" value="Tetratricopeptide repeat domain"/>
    <property type="match status" value="1"/>
</dbReference>
<accession>A0AAE0BRI5</accession>
<dbReference type="PANTHER" id="PTHR45188">
    <property type="entry name" value="DNAJ PROTEIN P58IPK HOMOLOG"/>
    <property type="match status" value="1"/>
</dbReference>
<dbReference type="SUPFAM" id="SSF46565">
    <property type="entry name" value="Chaperone J-domain"/>
    <property type="match status" value="1"/>
</dbReference>
<feature type="coiled-coil region" evidence="3">
    <location>
        <begin position="176"/>
        <end position="204"/>
    </location>
</feature>
<evidence type="ECO:0000313" key="7">
    <source>
        <dbReference type="EMBL" id="KAK3240858.1"/>
    </source>
</evidence>
<name>A0AAE0BRI5_9CHLO</name>
<keyword evidence="8" id="KW-1185">Reference proteome</keyword>
<keyword evidence="5" id="KW-0732">Signal</keyword>
<dbReference type="InterPro" id="IPR001623">
    <property type="entry name" value="DnaJ_domain"/>
</dbReference>
<dbReference type="CDD" id="cd06257">
    <property type="entry name" value="DnaJ"/>
    <property type="match status" value="1"/>
</dbReference>
<dbReference type="AlphaFoldDB" id="A0AAE0BRI5"/>
<dbReference type="Pfam" id="PF00226">
    <property type="entry name" value="DnaJ"/>
    <property type="match status" value="1"/>
</dbReference>
<feature type="signal peptide" evidence="5">
    <location>
        <begin position="1"/>
        <end position="20"/>
    </location>
</feature>
<dbReference type="Gene3D" id="1.10.287.110">
    <property type="entry name" value="DnaJ domain"/>
    <property type="match status" value="1"/>
</dbReference>
<evidence type="ECO:0000259" key="6">
    <source>
        <dbReference type="PROSITE" id="PS50076"/>
    </source>
</evidence>
<evidence type="ECO:0000313" key="8">
    <source>
        <dbReference type="Proteomes" id="UP001190700"/>
    </source>
</evidence>
<feature type="region of interest" description="Disordered" evidence="4">
    <location>
        <begin position="660"/>
        <end position="688"/>
    </location>
</feature>
<dbReference type="PROSITE" id="PS50076">
    <property type="entry name" value="DNAJ_2"/>
    <property type="match status" value="1"/>
</dbReference>
<evidence type="ECO:0000256" key="2">
    <source>
        <dbReference type="ARBA" id="ARBA00022803"/>
    </source>
</evidence>
<sequence length="688" mass="76794">MPRVWPILLCVVLLCASARSESQEAETSETQDQDLDPTRVIASTTISLNRRTSAGTEVPHPVPASIFEGEDAAAASFRFCAQNNMENLEAVLTIIKHLQPLLDKMDTVPETSEPALRSAGAYAKRAKEAIAEGRPLDAGADLIRALKREGLDPEAAERMKAQLTNVFWETKRFWEAEARAREAAEKEEARAKAEEEAMKEAAARRLADEEDWARLEGLAGDEEAEVLAELNLQLINNKGSEGETSVPQVAKMLAGVHEDELHAGFDFCVAHSMYNSDEVHNLGRMLGQRLPPEFRQELRGKWESGNCEERATKAFDLERAAAFHSAGVAYARILSEDGSEGCTPEQLKYSKDRLVHCMTMEGRSLEFSQAFREKQWEAALRKLETLRTSAGPSVVEKNATIALMEARCMQQLGRWADAQRVAGLLLQTVSYKGEWVRGQPRMMAVQLGAGAALELGDTEKLTEQKEVKKAYKGLKSLKKLLESAEKKLQANYNKQALEMMQEALGVVRAMEVDSVMLRSTILIKVCRSQTEMKLHDEALTSCNQAVSARQTPLPGMFVDPRKVSEALQARAKAHSNDNNWDDACSDLREASALASTPEIEQQLREANHQQRMWNERRDHRAVLDLPVNVHQLSKESQCAWIKKQHKKLALKWHPDKAAEALKPRAARKMREVSSAKDELVKQLGCKGR</sequence>
<feature type="coiled-coil region" evidence="3">
    <location>
        <begin position="467"/>
        <end position="494"/>
    </location>
</feature>
<dbReference type="InterPro" id="IPR036869">
    <property type="entry name" value="J_dom_sf"/>
</dbReference>
<feature type="compositionally biased region" description="Basic and acidic residues" evidence="4">
    <location>
        <begin position="660"/>
        <end position="680"/>
    </location>
</feature>
<feature type="domain" description="J" evidence="6">
    <location>
        <begin position="618"/>
        <end position="688"/>
    </location>
</feature>
<proteinExistence type="predicted"/>
<evidence type="ECO:0000256" key="3">
    <source>
        <dbReference type="SAM" id="Coils"/>
    </source>
</evidence>
<feature type="chain" id="PRO_5041951083" description="J domain-containing protein" evidence="5">
    <location>
        <begin position="21"/>
        <end position="688"/>
    </location>
</feature>
<reference evidence="7 8" key="1">
    <citation type="journal article" date="2015" name="Genome Biol. Evol.">
        <title>Comparative Genomics of a Bacterivorous Green Alga Reveals Evolutionary Causalities and Consequences of Phago-Mixotrophic Mode of Nutrition.</title>
        <authorList>
            <person name="Burns J.A."/>
            <person name="Paasch A."/>
            <person name="Narechania A."/>
            <person name="Kim E."/>
        </authorList>
    </citation>
    <scope>NUCLEOTIDE SEQUENCE [LARGE SCALE GENOMIC DNA]</scope>
    <source>
        <strain evidence="7 8">PLY_AMNH</strain>
    </source>
</reference>
<gene>
    <name evidence="7" type="ORF">CYMTET_49337</name>
</gene>